<dbReference type="PANTHER" id="PTHR24414:SF111">
    <property type="entry name" value="F-BOX DOMAIN-CONTAINING PROTEIN"/>
    <property type="match status" value="1"/>
</dbReference>
<dbReference type="InterPro" id="IPR057499">
    <property type="entry name" value="Kelch_FKB95"/>
</dbReference>
<keyword evidence="4" id="KW-1185">Reference proteome</keyword>
<proteinExistence type="predicted"/>
<dbReference type="InterPro" id="IPR001810">
    <property type="entry name" value="F-box_dom"/>
</dbReference>
<dbReference type="PANTHER" id="PTHR24414">
    <property type="entry name" value="F-BOX/KELCH-REPEAT PROTEIN SKIP4"/>
    <property type="match status" value="1"/>
</dbReference>
<dbReference type="InterPro" id="IPR015915">
    <property type="entry name" value="Kelch-typ_b-propeller"/>
</dbReference>
<sequence length="410" mass="46154">MERLIKRDFVSRKRKTTTTTSTTIADKKKKKKPTPNTSDEVILLPLPYDLVLMIVARVPVLYHRTLSLVSKSFRSMVASPELYKVRSILGLTETCLYVCLRFGLTSYKWHTLSLSSSKSSRRYVLARVAADDNDDDSPCNVGLGYSDLVAIGSDIYNIGRADKAFLRPTSGVSILDCKSHTWRKAPRMPVELDELSARVLDGKIYVQGRYHQDGSWKKSFEVFDTNTQTWDLPCCGLDWEGIACCIIDGKLHAVTRFDGVFAFDSKKCRWELVEKYPRTAGDTIFSVSYCEVDSVLYSVSGDGALRWYDSDMAMWRDLKGLVGLPKLPSPLDGFGSFVKLTGYGGGKVMVFWNRNLISSQWLKRDTIFCAEIALERRNGDCWGKLEWCDSVLSVPVAVVTEFVKVLAVTL</sequence>
<evidence type="ECO:0000259" key="2">
    <source>
        <dbReference type="PROSITE" id="PS50181"/>
    </source>
</evidence>
<feature type="domain" description="F-box" evidence="2">
    <location>
        <begin position="40"/>
        <end position="86"/>
    </location>
</feature>
<dbReference type="CDD" id="cd22152">
    <property type="entry name" value="F-box_AtAFR-like"/>
    <property type="match status" value="1"/>
</dbReference>
<protein>
    <recommendedName>
        <fullName evidence="2">F-box domain-containing protein</fullName>
    </recommendedName>
</protein>
<evidence type="ECO:0000313" key="4">
    <source>
        <dbReference type="Proteomes" id="UP000886595"/>
    </source>
</evidence>
<dbReference type="PROSITE" id="PS50181">
    <property type="entry name" value="FBOX"/>
    <property type="match status" value="1"/>
</dbReference>
<reference evidence="3 4" key="1">
    <citation type="submission" date="2020-02" db="EMBL/GenBank/DDBJ databases">
        <authorList>
            <person name="Ma Q."/>
            <person name="Huang Y."/>
            <person name="Song X."/>
            <person name="Pei D."/>
        </authorList>
    </citation>
    <scope>NUCLEOTIDE SEQUENCE [LARGE SCALE GENOMIC DNA]</scope>
    <source>
        <strain evidence="3">Sxm20200214</strain>
        <tissue evidence="3">Leaf</tissue>
    </source>
</reference>
<evidence type="ECO:0000313" key="3">
    <source>
        <dbReference type="EMBL" id="KAG2245610.1"/>
    </source>
</evidence>
<dbReference type="EMBL" id="JAAMPC010000017">
    <property type="protein sequence ID" value="KAG2245610.1"/>
    <property type="molecule type" value="Genomic_DNA"/>
</dbReference>
<dbReference type="Pfam" id="PF00646">
    <property type="entry name" value="F-box"/>
    <property type="match status" value="1"/>
</dbReference>
<dbReference type="Proteomes" id="UP000886595">
    <property type="component" value="Unassembled WGS sequence"/>
</dbReference>
<dbReference type="SUPFAM" id="SSF81383">
    <property type="entry name" value="F-box domain"/>
    <property type="match status" value="1"/>
</dbReference>
<dbReference type="Pfam" id="PF25210">
    <property type="entry name" value="Kelch_FKB95"/>
    <property type="match status" value="1"/>
</dbReference>
<name>A0A8X7TKP9_BRACI</name>
<dbReference type="AlphaFoldDB" id="A0A8X7TKP9"/>
<evidence type="ECO:0000256" key="1">
    <source>
        <dbReference type="SAM" id="MobiDB-lite"/>
    </source>
</evidence>
<accession>A0A8X7TKP9</accession>
<gene>
    <name evidence="3" type="ORF">Bca52824_085238</name>
</gene>
<dbReference type="SMART" id="SM00256">
    <property type="entry name" value="FBOX"/>
    <property type="match status" value="1"/>
</dbReference>
<dbReference type="InterPro" id="IPR050354">
    <property type="entry name" value="F-box/kelch-repeat_ARATH"/>
</dbReference>
<comment type="caution">
    <text evidence="3">The sequence shown here is derived from an EMBL/GenBank/DDBJ whole genome shotgun (WGS) entry which is preliminary data.</text>
</comment>
<organism evidence="3 4">
    <name type="scientific">Brassica carinata</name>
    <name type="common">Ethiopian mustard</name>
    <name type="synonym">Abyssinian cabbage</name>
    <dbReference type="NCBI Taxonomy" id="52824"/>
    <lineage>
        <taxon>Eukaryota</taxon>
        <taxon>Viridiplantae</taxon>
        <taxon>Streptophyta</taxon>
        <taxon>Embryophyta</taxon>
        <taxon>Tracheophyta</taxon>
        <taxon>Spermatophyta</taxon>
        <taxon>Magnoliopsida</taxon>
        <taxon>eudicotyledons</taxon>
        <taxon>Gunneridae</taxon>
        <taxon>Pentapetalae</taxon>
        <taxon>rosids</taxon>
        <taxon>malvids</taxon>
        <taxon>Brassicales</taxon>
        <taxon>Brassicaceae</taxon>
        <taxon>Brassiceae</taxon>
        <taxon>Brassica</taxon>
    </lineage>
</organism>
<dbReference type="InterPro" id="IPR036047">
    <property type="entry name" value="F-box-like_dom_sf"/>
</dbReference>
<dbReference type="OrthoDB" id="1098173at2759"/>
<feature type="region of interest" description="Disordered" evidence="1">
    <location>
        <begin position="12"/>
        <end position="37"/>
    </location>
</feature>
<dbReference type="Gene3D" id="2.120.10.80">
    <property type="entry name" value="Kelch-type beta propeller"/>
    <property type="match status" value="1"/>
</dbReference>
<dbReference type="SUPFAM" id="SSF117281">
    <property type="entry name" value="Kelch motif"/>
    <property type="match status" value="1"/>
</dbReference>